<organism evidence="2 3">
    <name type="scientific">Rubus argutus</name>
    <name type="common">Southern blackberry</name>
    <dbReference type="NCBI Taxonomy" id="59490"/>
    <lineage>
        <taxon>Eukaryota</taxon>
        <taxon>Viridiplantae</taxon>
        <taxon>Streptophyta</taxon>
        <taxon>Embryophyta</taxon>
        <taxon>Tracheophyta</taxon>
        <taxon>Spermatophyta</taxon>
        <taxon>Magnoliopsida</taxon>
        <taxon>eudicotyledons</taxon>
        <taxon>Gunneridae</taxon>
        <taxon>Pentapetalae</taxon>
        <taxon>rosids</taxon>
        <taxon>fabids</taxon>
        <taxon>Rosales</taxon>
        <taxon>Rosaceae</taxon>
        <taxon>Rosoideae</taxon>
        <taxon>Rosoideae incertae sedis</taxon>
        <taxon>Rubus</taxon>
    </lineage>
</organism>
<evidence type="ECO:0000259" key="1">
    <source>
        <dbReference type="Pfam" id="PF00814"/>
    </source>
</evidence>
<reference evidence="2 3" key="1">
    <citation type="journal article" date="2023" name="G3 (Bethesda)">
        <title>A chromosome-length genome assembly and annotation of blackberry (Rubus argutus, cv. 'Hillquist').</title>
        <authorList>
            <person name="Bruna T."/>
            <person name="Aryal R."/>
            <person name="Dudchenko O."/>
            <person name="Sargent D.J."/>
            <person name="Mead D."/>
            <person name="Buti M."/>
            <person name="Cavallini A."/>
            <person name="Hytonen T."/>
            <person name="Andres J."/>
            <person name="Pham M."/>
            <person name="Weisz D."/>
            <person name="Mascagni F."/>
            <person name="Usai G."/>
            <person name="Natali L."/>
            <person name="Bassil N."/>
            <person name="Fernandez G.E."/>
            <person name="Lomsadze A."/>
            <person name="Armour M."/>
            <person name="Olukolu B."/>
            <person name="Poorten T."/>
            <person name="Britton C."/>
            <person name="Davik J."/>
            <person name="Ashrafi H."/>
            <person name="Aiden E.L."/>
            <person name="Borodovsky M."/>
            <person name="Worthington M."/>
        </authorList>
    </citation>
    <scope>NUCLEOTIDE SEQUENCE [LARGE SCALE GENOMIC DNA]</scope>
    <source>
        <strain evidence="2">PI 553951</strain>
    </source>
</reference>
<accession>A0AAW1WYE3</accession>
<protein>
    <recommendedName>
        <fullName evidence="1">Gcp-like domain-containing protein</fullName>
    </recommendedName>
</protein>
<dbReference type="EMBL" id="JBEDUW010000005">
    <property type="protein sequence ID" value="KAK9928829.1"/>
    <property type="molecule type" value="Genomic_DNA"/>
</dbReference>
<gene>
    <name evidence="2" type="ORF">M0R45_025949</name>
</gene>
<dbReference type="InterPro" id="IPR000905">
    <property type="entry name" value="Gcp-like_dom"/>
</dbReference>
<dbReference type="PANTHER" id="PTHR11735">
    <property type="entry name" value="TRNA N6-ADENOSINE THREONYLCARBAMOYLTRANSFERASE"/>
    <property type="match status" value="1"/>
</dbReference>
<dbReference type="AlphaFoldDB" id="A0AAW1WYE3"/>
<dbReference type="GO" id="GO:0000408">
    <property type="term" value="C:EKC/KEOPS complex"/>
    <property type="evidence" value="ECO:0007669"/>
    <property type="project" value="TreeGrafter"/>
</dbReference>
<dbReference type="Pfam" id="PF00814">
    <property type="entry name" value="TsaD"/>
    <property type="match status" value="1"/>
</dbReference>
<sequence>MICVIPFPSQLAKRGEQFIDLPYAVKGMDVSFSGILSYIEATAVEKLKNNECTPADLCYSLQENVYAMLVEMTERATAHCDQRDVLIVGGVGCKR</sequence>
<name>A0AAW1WYE3_RUBAR</name>
<keyword evidence="3" id="KW-1185">Reference proteome</keyword>
<feature type="domain" description="Gcp-like" evidence="1">
    <location>
        <begin position="9"/>
        <end position="94"/>
    </location>
</feature>
<comment type="caution">
    <text evidence="2">The sequence shown here is derived from an EMBL/GenBank/DDBJ whole genome shotgun (WGS) entry which is preliminary data.</text>
</comment>
<dbReference type="Gene3D" id="3.30.420.40">
    <property type="match status" value="1"/>
</dbReference>
<evidence type="ECO:0000313" key="2">
    <source>
        <dbReference type="EMBL" id="KAK9928829.1"/>
    </source>
</evidence>
<dbReference type="Proteomes" id="UP001457282">
    <property type="component" value="Unassembled WGS sequence"/>
</dbReference>
<evidence type="ECO:0000313" key="3">
    <source>
        <dbReference type="Proteomes" id="UP001457282"/>
    </source>
</evidence>
<dbReference type="GO" id="GO:0005737">
    <property type="term" value="C:cytoplasm"/>
    <property type="evidence" value="ECO:0007669"/>
    <property type="project" value="TreeGrafter"/>
</dbReference>
<dbReference type="PANTHER" id="PTHR11735:SF14">
    <property type="entry name" value="TRNA N6-ADENOSINE THREONYLCARBAMOYLTRANSFERASE"/>
    <property type="match status" value="1"/>
</dbReference>
<proteinExistence type="predicted"/>